<dbReference type="InterPro" id="IPR036388">
    <property type="entry name" value="WH-like_DNA-bd_sf"/>
</dbReference>
<evidence type="ECO:0000256" key="2">
    <source>
        <dbReference type="SAM" id="Phobius"/>
    </source>
</evidence>
<evidence type="ECO:0000256" key="1">
    <source>
        <dbReference type="SAM" id="MobiDB-lite"/>
    </source>
</evidence>
<keyword evidence="2" id="KW-0812">Transmembrane</keyword>
<dbReference type="PANTHER" id="PTHR35807">
    <property type="entry name" value="TRANSCRIPTIONAL REGULATOR REDD-RELATED"/>
    <property type="match status" value="1"/>
</dbReference>
<dbReference type="Gene3D" id="2.120.10.80">
    <property type="entry name" value="Kelch-type beta propeller"/>
    <property type="match status" value="1"/>
</dbReference>
<dbReference type="Pfam" id="PF24681">
    <property type="entry name" value="Kelch_KLHDC2_KLHL20_DRC7"/>
    <property type="match status" value="1"/>
</dbReference>
<keyword evidence="4" id="KW-1185">Reference proteome</keyword>
<feature type="region of interest" description="Disordered" evidence="1">
    <location>
        <begin position="581"/>
        <end position="615"/>
    </location>
</feature>
<proteinExistence type="predicted"/>
<keyword evidence="2" id="KW-0472">Membrane</keyword>
<evidence type="ECO:0000313" key="3">
    <source>
        <dbReference type="EMBL" id="MDY7260109.1"/>
    </source>
</evidence>
<accession>A0ABU5HWE3</accession>
<feature type="compositionally biased region" description="Polar residues" evidence="1">
    <location>
        <begin position="601"/>
        <end position="615"/>
    </location>
</feature>
<feature type="transmembrane region" description="Helical" evidence="2">
    <location>
        <begin position="554"/>
        <end position="572"/>
    </location>
</feature>
<keyword evidence="2" id="KW-1133">Transmembrane helix</keyword>
<dbReference type="Gene3D" id="1.10.10.10">
    <property type="entry name" value="Winged helix-like DNA-binding domain superfamily/Winged helix DNA-binding domain"/>
    <property type="match status" value="1"/>
</dbReference>
<comment type="caution">
    <text evidence="3">The sequence shown here is derived from an EMBL/GenBank/DDBJ whole genome shotgun (WGS) entry which is preliminary data.</text>
</comment>
<dbReference type="Proteomes" id="UP001292913">
    <property type="component" value="Unassembled WGS sequence"/>
</dbReference>
<dbReference type="InterPro" id="IPR015915">
    <property type="entry name" value="Kelch-typ_b-propeller"/>
</dbReference>
<dbReference type="PANTHER" id="PTHR35807:SF1">
    <property type="entry name" value="TRANSCRIPTIONAL REGULATOR REDD"/>
    <property type="match status" value="1"/>
</dbReference>
<sequence length="863" mass="97835">MQRTYQFFIFIAIFALSFQPLKGAGLLFSRETPQTYLDLFSGNDISFTNSVTISFDLSILSHESFGQIWVYEDKAAPYSFAYIGRDKSSSSFVINSLSDKKQFLEIPVSPQTIGARKWLHVETRLDFQHQKAEVTIDGQKYSLDGITIPNPSKANIIFGANIKAIPEVPVMVIKNIMVRDEASHSFLFPLTESDGNLVHEAGNKLHGTVVHPTWQINKQFFWQEIGTFTSSAAAGIAFDEPDRQILVVGDNNIGKFDINTLKLTEYPKETVGTQTGYSGEAIYNPDKQETYFYNLADIGGQTGPFFSTISDKDLPTRIVSPQFSNPLHHHAYFFDQASQSLYIFGGYGNYQYSNLTYQYDFDHGAWKEIQFTGDVIYPRMHTVAGKGPVEGSFFVFGGVGNETGKQELGKDFFCDLYLFDTSKRTVKKLWSRAFPDNYFIPTRGLVFDSKKGCIYLLCIDRKTTNASLHRFDVKTGEHAIVSNEIVFQTNCILSTAYLFSNPEDNELYAVIRYSEDNNPKAKIGVYKLNAPPITYQELKKWDTDDDNEAGRANLYYIIGGVVLLLILCFAYYRHRKRGSTQEVVSPSVPEDGIPVDEKSADGSNVPQPQSPIDASASTPIKVNAVYLFGDFQVFDAKGNEIAYRFGPKIKQMFVLVLLHSHDGQEGISTNKLSAQLWPEKTTTSAKNIRNVTINHLRNILTDLEGVELVFLNDKWKIVYGDNFYCDYLKALNIAKILQQVHSPQEQEEEVKQLIGLLQRGTLLPTFVHYEWFGNIKINHDELFIRIIEQLLPIVEANNEARKVIVLSDVLFSFDGMSETALTFKIKALKKLGQKAYAQSVYDRFQKEYQQLYGEKYKENSLEE</sequence>
<gene>
    <name evidence="3" type="ORF">QHG74_20565</name>
</gene>
<dbReference type="InterPro" id="IPR011043">
    <property type="entry name" value="Gal_Oxase/kelch_b-propeller"/>
</dbReference>
<dbReference type="EMBL" id="JARZAK010000018">
    <property type="protein sequence ID" value="MDY7260109.1"/>
    <property type="molecule type" value="Genomic_DNA"/>
</dbReference>
<dbReference type="SUPFAM" id="SSF50965">
    <property type="entry name" value="Galactose oxidase, central domain"/>
    <property type="match status" value="1"/>
</dbReference>
<name>A0ABU5HWE3_9BACE</name>
<dbReference type="InterPro" id="IPR051677">
    <property type="entry name" value="AfsR-DnrI-RedD_regulator"/>
</dbReference>
<evidence type="ECO:0000313" key="4">
    <source>
        <dbReference type="Proteomes" id="UP001292913"/>
    </source>
</evidence>
<dbReference type="RefSeq" id="WP_258979590.1">
    <property type="nucleotide sequence ID" value="NZ_JARZAK010000018.1"/>
</dbReference>
<organism evidence="3 4">
    <name type="scientific">Bacteroides vicugnae</name>
    <dbReference type="NCBI Taxonomy" id="3037989"/>
    <lineage>
        <taxon>Bacteria</taxon>
        <taxon>Pseudomonadati</taxon>
        <taxon>Bacteroidota</taxon>
        <taxon>Bacteroidia</taxon>
        <taxon>Bacteroidales</taxon>
        <taxon>Bacteroidaceae</taxon>
        <taxon>Bacteroides</taxon>
    </lineage>
</organism>
<reference evidence="3 4" key="1">
    <citation type="submission" date="2023-04" db="EMBL/GenBank/DDBJ databases">
        <title>Bacteroides pacosi sp. nov., isolated from the fecal material of an alpaca.</title>
        <authorList>
            <person name="Miller S."/>
            <person name="Hendry M."/>
            <person name="King J."/>
            <person name="Sankaranarayanan K."/>
            <person name="Lawson P.A."/>
        </authorList>
    </citation>
    <scope>NUCLEOTIDE SEQUENCE [LARGE SCALE GENOMIC DNA]</scope>
    <source>
        <strain evidence="3 4">A2-P53</strain>
    </source>
</reference>
<protein>
    <submittedName>
        <fullName evidence="3">Uncharacterized protein</fullName>
    </submittedName>
</protein>